<feature type="compositionally biased region" description="Polar residues" evidence="1">
    <location>
        <begin position="26"/>
        <end position="38"/>
    </location>
</feature>
<proteinExistence type="predicted"/>
<evidence type="ECO:0000313" key="3">
    <source>
        <dbReference type="Proteomes" id="UP000238350"/>
    </source>
</evidence>
<feature type="compositionally biased region" description="Basic and acidic residues" evidence="1">
    <location>
        <begin position="1"/>
        <end position="11"/>
    </location>
</feature>
<reference evidence="2 3" key="1">
    <citation type="submission" date="2017-04" db="EMBL/GenBank/DDBJ databases">
        <title>Genome sequencing of [Candida] sorbophila.</title>
        <authorList>
            <person name="Ahn J.O."/>
        </authorList>
    </citation>
    <scope>NUCLEOTIDE SEQUENCE [LARGE SCALE GENOMIC DNA]</scope>
    <source>
        <strain evidence="2 3">DS02</strain>
    </source>
</reference>
<feature type="region of interest" description="Disordered" evidence="1">
    <location>
        <begin position="1"/>
        <end position="46"/>
    </location>
</feature>
<dbReference type="Proteomes" id="UP000238350">
    <property type="component" value="Unassembled WGS sequence"/>
</dbReference>
<keyword evidence="3" id="KW-1185">Reference proteome</keyword>
<sequence length="142" mass="15490">MFGGNNEDHSRWKQRLRRVFRRTPSDLPTSFGSSSARSTPRVDENGQLAVDGVPPEACHVSAGRQLAIAGGNAEASLIARLGVDPVTGQTSTTLVYKTLVEPDRGTRVPSKQKVRNWLKDVPDDFEVGPIDAEPENWGQLPV</sequence>
<gene>
    <name evidence="2" type="ORF">B9G98_00359</name>
</gene>
<organism evidence="2 3">
    <name type="scientific">Wickerhamiella sorbophila</name>
    <dbReference type="NCBI Taxonomy" id="45607"/>
    <lineage>
        <taxon>Eukaryota</taxon>
        <taxon>Fungi</taxon>
        <taxon>Dikarya</taxon>
        <taxon>Ascomycota</taxon>
        <taxon>Saccharomycotina</taxon>
        <taxon>Dipodascomycetes</taxon>
        <taxon>Dipodascales</taxon>
        <taxon>Trichomonascaceae</taxon>
        <taxon>Wickerhamiella</taxon>
    </lineage>
</organism>
<protein>
    <submittedName>
        <fullName evidence="2">Uncharacterized protein</fullName>
    </submittedName>
</protein>
<dbReference type="AlphaFoldDB" id="A0A2T0FCS8"/>
<feature type="compositionally biased region" description="Basic residues" evidence="1">
    <location>
        <begin position="12"/>
        <end position="21"/>
    </location>
</feature>
<accession>A0A2T0FCS8</accession>
<dbReference type="EMBL" id="NDIQ01000001">
    <property type="protein sequence ID" value="PRT52739.1"/>
    <property type="molecule type" value="Genomic_DNA"/>
</dbReference>
<dbReference type="GeneID" id="36514108"/>
<evidence type="ECO:0000313" key="2">
    <source>
        <dbReference type="EMBL" id="PRT52739.1"/>
    </source>
</evidence>
<comment type="caution">
    <text evidence="2">The sequence shown here is derived from an EMBL/GenBank/DDBJ whole genome shotgun (WGS) entry which is preliminary data.</text>
</comment>
<evidence type="ECO:0000256" key="1">
    <source>
        <dbReference type="SAM" id="MobiDB-lite"/>
    </source>
</evidence>
<name>A0A2T0FCS8_9ASCO</name>
<dbReference type="RefSeq" id="XP_024662685.1">
    <property type="nucleotide sequence ID" value="XM_024806917.1"/>
</dbReference>